<sequence>MAAPTIPVSAEENLGDPIDIRVDIIHPEPVAAVVFPVAAVINTMEAIEMVTRSQERMTRMEMEQQLASV</sequence>
<evidence type="ECO:0000313" key="1">
    <source>
        <dbReference type="EMBL" id="GJT49997.1"/>
    </source>
</evidence>
<comment type="caution">
    <text evidence="1">The sequence shown here is derived from an EMBL/GenBank/DDBJ whole genome shotgun (WGS) entry which is preliminary data.</text>
</comment>
<name>A0ABQ5EGQ9_9ASTR</name>
<evidence type="ECO:0000313" key="2">
    <source>
        <dbReference type="Proteomes" id="UP001151760"/>
    </source>
</evidence>
<proteinExistence type="predicted"/>
<organism evidence="1 2">
    <name type="scientific">Tanacetum coccineum</name>
    <dbReference type="NCBI Taxonomy" id="301880"/>
    <lineage>
        <taxon>Eukaryota</taxon>
        <taxon>Viridiplantae</taxon>
        <taxon>Streptophyta</taxon>
        <taxon>Embryophyta</taxon>
        <taxon>Tracheophyta</taxon>
        <taxon>Spermatophyta</taxon>
        <taxon>Magnoliopsida</taxon>
        <taxon>eudicotyledons</taxon>
        <taxon>Gunneridae</taxon>
        <taxon>Pentapetalae</taxon>
        <taxon>asterids</taxon>
        <taxon>campanulids</taxon>
        <taxon>Asterales</taxon>
        <taxon>Asteraceae</taxon>
        <taxon>Asteroideae</taxon>
        <taxon>Anthemideae</taxon>
        <taxon>Anthemidinae</taxon>
        <taxon>Tanacetum</taxon>
    </lineage>
</organism>
<reference evidence="1" key="2">
    <citation type="submission" date="2022-01" db="EMBL/GenBank/DDBJ databases">
        <authorList>
            <person name="Yamashiro T."/>
            <person name="Shiraishi A."/>
            <person name="Satake H."/>
            <person name="Nakayama K."/>
        </authorList>
    </citation>
    <scope>NUCLEOTIDE SEQUENCE</scope>
</reference>
<keyword evidence="2" id="KW-1185">Reference proteome</keyword>
<gene>
    <name evidence="1" type="ORF">Tco_0976154</name>
</gene>
<dbReference type="Proteomes" id="UP001151760">
    <property type="component" value="Unassembled WGS sequence"/>
</dbReference>
<protein>
    <submittedName>
        <fullName evidence="1">Uncharacterized protein</fullName>
    </submittedName>
</protein>
<accession>A0ABQ5EGQ9</accession>
<dbReference type="EMBL" id="BQNB010016285">
    <property type="protein sequence ID" value="GJT49997.1"/>
    <property type="molecule type" value="Genomic_DNA"/>
</dbReference>
<reference evidence="1" key="1">
    <citation type="journal article" date="2022" name="Int. J. Mol. Sci.">
        <title>Draft Genome of Tanacetum Coccineum: Genomic Comparison of Closely Related Tanacetum-Family Plants.</title>
        <authorList>
            <person name="Yamashiro T."/>
            <person name="Shiraishi A."/>
            <person name="Nakayama K."/>
            <person name="Satake H."/>
        </authorList>
    </citation>
    <scope>NUCLEOTIDE SEQUENCE</scope>
</reference>